<dbReference type="Proteomes" id="UP000515561">
    <property type="component" value="Chromosome"/>
</dbReference>
<proteinExistence type="predicted"/>
<evidence type="ECO:0000313" key="1">
    <source>
        <dbReference type="EMBL" id="BCJ96133.1"/>
    </source>
</evidence>
<dbReference type="KEGG" id="acel:acsn021_37020"/>
<accession>A0A6S6QY52</accession>
<name>A0A6S6QY52_9FIRM</name>
<dbReference type="AlphaFoldDB" id="A0A6S6QY52"/>
<keyword evidence="2" id="KW-1185">Reference proteome</keyword>
<protein>
    <submittedName>
        <fullName evidence="1">Uncharacterized protein</fullName>
    </submittedName>
</protein>
<organism evidence="1 2">
    <name type="scientific">Anaerocolumna cellulosilytica</name>
    <dbReference type="NCBI Taxonomy" id="433286"/>
    <lineage>
        <taxon>Bacteria</taxon>
        <taxon>Bacillati</taxon>
        <taxon>Bacillota</taxon>
        <taxon>Clostridia</taxon>
        <taxon>Lachnospirales</taxon>
        <taxon>Lachnospiraceae</taxon>
        <taxon>Anaerocolumna</taxon>
    </lineage>
</organism>
<reference evidence="1 2" key="1">
    <citation type="journal article" date="2016" name="Int. J. Syst. Evol. Microbiol.">
        <title>Descriptions of Anaerotaenia torta gen. nov., sp. nov. and Anaerocolumna cellulosilytica gen. nov., sp. nov. isolated from a methanogenic reactor of cattle waste.</title>
        <authorList>
            <person name="Uek A."/>
            <person name="Ohtaki Y."/>
            <person name="Kaku N."/>
            <person name="Ueki K."/>
        </authorList>
    </citation>
    <scope>NUCLEOTIDE SEQUENCE [LARGE SCALE GENOMIC DNA]</scope>
    <source>
        <strain evidence="1 2">SN021</strain>
    </source>
</reference>
<dbReference type="EMBL" id="AP023367">
    <property type="protein sequence ID" value="BCJ96133.1"/>
    <property type="molecule type" value="Genomic_DNA"/>
</dbReference>
<sequence>MILMALKPHRGKTLRNLPSRGRGTCPVCKTKRIKVLYPLIAGDGGKTTVCKRCRNKKIDTVESL</sequence>
<evidence type="ECO:0000313" key="2">
    <source>
        <dbReference type="Proteomes" id="UP000515561"/>
    </source>
</evidence>
<gene>
    <name evidence="1" type="ORF">acsn021_37020</name>
</gene>